<dbReference type="GO" id="GO:0043248">
    <property type="term" value="P:proteasome assembly"/>
    <property type="evidence" value="ECO:0007669"/>
    <property type="project" value="EnsemblFungi"/>
</dbReference>
<dbReference type="GO" id="GO:0030234">
    <property type="term" value="F:enzyme regulator activity"/>
    <property type="evidence" value="ECO:0007669"/>
    <property type="project" value="UniProtKB-UniRule"/>
</dbReference>
<dbReference type="AlphaFoldDB" id="A0A137P2S3"/>
<evidence type="ECO:0000313" key="11">
    <source>
        <dbReference type="Proteomes" id="UP000070444"/>
    </source>
</evidence>
<dbReference type="InterPro" id="IPR002015">
    <property type="entry name" value="Proteasome/cyclosome_rpt"/>
</dbReference>
<comment type="function">
    <text evidence="1 6">Acts as a regulatory subunit of the 26S proteasome which is involved in the ATP-dependent degradation of ubiquitinated proteins.</text>
</comment>
<dbReference type="STRING" id="796925.A0A137P2S3"/>
<evidence type="ECO:0000256" key="6">
    <source>
        <dbReference type="PIRNR" id="PIRNR015947"/>
    </source>
</evidence>
<dbReference type="Gene3D" id="1.25.10.10">
    <property type="entry name" value="Leucine-rich Repeat Variant"/>
    <property type="match status" value="1"/>
</dbReference>
<evidence type="ECO:0000256" key="5">
    <source>
        <dbReference type="ARBA" id="ARBA00022942"/>
    </source>
</evidence>
<evidence type="ECO:0000256" key="7">
    <source>
        <dbReference type="SAM" id="MobiDB-lite"/>
    </source>
</evidence>
<dbReference type="InterPro" id="IPR040623">
    <property type="entry name" value="RPN2_C"/>
</dbReference>
<dbReference type="InterPro" id="IPR016642">
    <property type="entry name" value="26S_Psome_Rpn2"/>
</dbReference>
<accession>A0A137P2S3</accession>
<dbReference type="InterPro" id="IPR048570">
    <property type="entry name" value="PSMD1_RPN2_N"/>
</dbReference>
<evidence type="ECO:0000313" key="10">
    <source>
        <dbReference type="EMBL" id="KXN69231.1"/>
    </source>
</evidence>
<comment type="similarity">
    <text evidence="2 6">Belongs to the proteasome subunit S1 family.</text>
</comment>
<dbReference type="GO" id="GO:0004175">
    <property type="term" value="F:endopeptidase activity"/>
    <property type="evidence" value="ECO:0007669"/>
    <property type="project" value="EnsemblFungi"/>
</dbReference>
<dbReference type="PIRSF" id="PIRSF015947">
    <property type="entry name" value="26S_Psome_Rpn2"/>
    <property type="match status" value="1"/>
</dbReference>
<evidence type="ECO:0000259" key="8">
    <source>
        <dbReference type="Pfam" id="PF18004"/>
    </source>
</evidence>
<feature type="domain" description="26S proteasome regulatory subunit RPN2 C-terminal" evidence="8">
    <location>
        <begin position="762"/>
        <end position="913"/>
    </location>
</feature>
<feature type="region of interest" description="Disordered" evidence="7">
    <location>
        <begin position="910"/>
        <end position="960"/>
    </location>
</feature>
<dbReference type="GO" id="GO:0043161">
    <property type="term" value="P:proteasome-mediated ubiquitin-dependent protein catabolic process"/>
    <property type="evidence" value="ECO:0007669"/>
    <property type="project" value="EnsemblFungi"/>
</dbReference>
<feature type="compositionally biased region" description="Basic and acidic residues" evidence="7">
    <location>
        <begin position="920"/>
        <end position="929"/>
    </location>
</feature>
<organism evidence="10 11">
    <name type="scientific">Conidiobolus coronatus (strain ATCC 28846 / CBS 209.66 / NRRL 28638)</name>
    <name type="common">Delacroixia coronata</name>
    <dbReference type="NCBI Taxonomy" id="796925"/>
    <lineage>
        <taxon>Eukaryota</taxon>
        <taxon>Fungi</taxon>
        <taxon>Fungi incertae sedis</taxon>
        <taxon>Zoopagomycota</taxon>
        <taxon>Entomophthoromycotina</taxon>
        <taxon>Entomophthoromycetes</taxon>
        <taxon>Entomophthorales</taxon>
        <taxon>Ancylistaceae</taxon>
        <taxon>Conidiobolus</taxon>
    </lineage>
</organism>
<dbReference type="GO" id="GO:0042176">
    <property type="term" value="P:regulation of protein catabolic process"/>
    <property type="evidence" value="ECO:0007669"/>
    <property type="project" value="UniProtKB-UniRule"/>
</dbReference>
<dbReference type="InterPro" id="IPR016024">
    <property type="entry name" value="ARM-type_fold"/>
</dbReference>
<dbReference type="InterPro" id="IPR011989">
    <property type="entry name" value="ARM-like"/>
</dbReference>
<sequence length="960" mass="105917">MTTSISSASGLLSLLEESQSEVQIYALKELNNILDQFWVEISDSIGKIEILYESEGFEQRQLAALVASKVYFHLGEFEESLSFALGAKELFDLSEKSLYVETIIAQAIQKYISLRQEAYADPKSAPTIDIRLKSVVEKMFNRCIQEKEYKQAIGIAIESHRLDILDTVVSVGDAQELLQYVLNIALTLVRHIQYRDEVLTKLVDMFLHLPNPDYLSVSQCYVYLNKSIESSKLIKKLITGEPSEANILTAYQIAFDLRDSATQHFINQLLNDFIGDHGEELKDFSDIDSIPVDDYVTRVRYILTGELGTRLYLEFLSRHNHVDLTILRNTKHSMDSRNSLCHSALSFANAFMNCGTTSDQFLRMNLEWLSRATNWSKFTATAALGVIHKGNIQSSMKILTPYLPQEGSNGSPYSEGGALLGLGFIHSNHGSGVLPYLLESLKSAKVEVIQHGAALGLGVAGIATDDEDIYEALKGVLFTDSAVAGQAAGLAMGLIMLGTGYTHVINEMLQYAHETQHEKIIMGLSVGISLINYGLQEKADPTIDQLCSDKDHLLRYGGMYTIAMAYCGTGDNKMIRRLLHVAVSDVSDDVRRAAVTALGFILFKTPEQVPRVVQLLSESYNPHVRYGATLALGISCAGTGLAEAIEILEPMTKDPMDYVRQGALIALAMVLIQQTDVSNHKVGVTRKLYESILSDKHEDLMAKFGASLGQGIIDAGGRNLTISLQSQLGCTNMPAIVGMALFTQFWFWFPMAHFISLAFKPTTIIGIDQSLKVPEFVFKSNARPSLFAYPPKFKAPTASVVEKAATAVLSTTAKAKARAKKREKSQDIDAMDVDEKTENATVEEPKSIKSKKEEKDQASLSDQTSETVPNMHRVLPFQIQHVQFLDTSRYQPIKQPVGGFIMLSDKKPHKAPRYIYPKPPSEKKEDKKAAATTSEATSTSAQPAAPAPSTTTQEQSGNAE</sequence>
<evidence type="ECO:0000256" key="1">
    <source>
        <dbReference type="ARBA" id="ARBA00002187"/>
    </source>
</evidence>
<evidence type="ECO:0000256" key="3">
    <source>
        <dbReference type="ARBA" id="ARBA00015684"/>
    </source>
</evidence>
<protein>
    <recommendedName>
        <fullName evidence="3 6">26S proteasome regulatory subunit RPN2</fullName>
    </recommendedName>
</protein>
<feature type="region of interest" description="Disordered" evidence="7">
    <location>
        <begin position="815"/>
        <end position="869"/>
    </location>
</feature>
<reference evidence="10 11" key="1">
    <citation type="journal article" date="2015" name="Genome Biol. Evol.">
        <title>Phylogenomic analyses indicate that early fungi evolved digesting cell walls of algal ancestors of land plants.</title>
        <authorList>
            <person name="Chang Y."/>
            <person name="Wang S."/>
            <person name="Sekimoto S."/>
            <person name="Aerts A.L."/>
            <person name="Choi C."/>
            <person name="Clum A."/>
            <person name="LaButti K.M."/>
            <person name="Lindquist E.A."/>
            <person name="Yee Ngan C."/>
            <person name="Ohm R.A."/>
            <person name="Salamov A.A."/>
            <person name="Grigoriev I.V."/>
            <person name="Spatafora J.W."/>
            <person name="Berbee M.L."/>
        </authorList>
    </citation>
    <scope>NUCLEOTIDE SEQUENCE [LARGE SCALE GENOMIC DNA]</scope>
    <source>
        <strain evidence="10 11">NRRL 28638</strain>
    </source>
</reference>
<dbReference type="PANTHER" id="PTHR10943">
    <property type="entry name" value="26S PROTEASOME NON-ATPASE REGULATORY SUBUNIT"/>
    <property type="match status" value="1"/>
</dbReference>
<dbReference type="Pfam" id="PF01851">
    <property type="entry name" value="PC_rep"/>
    <property type="match status" value="1"/>
</dbReference>
<evidence type="ECO:0000256" key="2">
    <source>
        <dbReference type="ARBA" id="ARBA00006308"/>
    </source>
</evidence>
<dbReference type="Pfam" id="PF13646">
    <property type="entry name" value="HEAT_2"/>
    <property type="match status" value="1"/>
</dbReference>
<keyword evidence="4" id="KW-0677">Repeat</keyword>
<keyword evidence="11" id="KW-1185">Reference proteome</keyword>
<dbReference type="GO" id="GO:0005634">
    <property type="term" value="C:nucleus"/>
    <property type="evidence" value="ECO:0007669"/>
    <property type="project" value="EnsemblFungi"/>
</dbReference>
<evidence type="ECO:0000256" key="4">
    <source>
        <dbReference type="ARBA" id="ARBA00022737"/>
    </source>
</evidence>
<dbReference type="GO" id="GO:0008540">
    <property type="term" value="C:proteasome regulatory particle, base subcomplex"/>
    <property type="evidence" value="ECO:0007669"/>
    <property type="project" value="UniProtKB-UniRule"/>
</dbReference>
<dbReference type="OrthoDB" id="261572at2759"/>
<proteinExistence type="inferred from homology"/>
<gene>
    <name evidence="10" type="ORF">CONCODRAFT_18485</name>
</gene>
<dbReference type="FunFam" id="1.25.10.10:FF:000017">
    <property type="entry name" value="26S proteasome non-ATPase regulatory subunit 1"/>
    <property type="match status" value="1"/>
</dbReference>
<dbReference type="OMA" id="IMFGRQE"/>
<dbReference type="GO" id="GO:0031625">
    <property type="term" value="F:ubiquitin protein ligase binding"/>
    <property type="evidence" value="ECO:0007669"/>
    <property type="project" value="EnsemblFungi"/>
</dbReference>
<evidence type="ECO:0000259" key="9">
    <source>
        <dbReference type="Pfam" id="PF21505"/>
    </source>
</evidence>
<dbReference type="Pfam" id="PF21505">
    <property type="entry name" value="RPN2_N"/>
    <property type="match status" value="1"/>
</dbReference>
<dbReference type="SUPFAM" id="SSF48371">
    <property type="entry name" value="ARM repeat"/>
    <property type="match status" value="1"/>
</dbReference>
<feature type="domain" description="26S proteasome non-ATPase regulatory subunit 1/RPN2 N-terminal" evidence="9">
    <location>
        <begin position="7"/>
        <end position="320"/>
    </location>
</feature>
<dbReference type="Proteomes" id="UP000070444">
    <property type="component" value="Unassembled WGS sequence"/>
</dbReference>
<name>A0A137P2S3_CONC2</name>
<keyword evidence="5 6" id="KW-0647">Proteasome</keyword>
<dbReference type="PANTHER" id="PTHR10943:SF2">
    <property type="entry name" value="26S PROTEASOME NON-ATPASE REGULATORY SUBUNIT 1"/>
    <property type="match status" value="1"/>
</dbReference>
<dbReference type="Pfam" id="PF18004">
    <property type="entry name" value="RPN2_C"/>
    <property type="match status" value="1"/>
</dbReference>
<dbReference type="GO" id="GO:0034515">
    <property type="term" value="C:proteasome storage granule"/>
    <property type="evidence" value="ECO:0007669"/>
    <property type="project" value="EnsemblFungi"/>
</dbReference>
<dbReference type="EMBL" id="KQ964543">
    <property type="protein sequence ID" value="KXN69231.1"/>
    <property type="molecule type" value="Genomic_DNA"/>
</dbReference>
<feature type="compositionally biased region" description="Basic and acidic residues" evidence="7">
    <location>
        <begin position="833"/>
        <end position="857"/>
    </location>
</feature>
<feature type="compositionally biased region" description="Polar residues" evidence="7">
    <location>
        <begin position="858"/>
        <end position="868"/>
    </location>
</feature>
<feature type="compositionally biased region" description="Low complexity" evidence="7">
    <location>
        <begin position="930"/>
        <end position="960"/>
    </location>
</feature>